<dbReference type="InterPro" id="IPR023198">
    <property type="entry name" value="PGP-like_dom2"/>
</dbReference>
<dbReference type="InterPro" id="IPR006323">
    <property type="entry name" value="Phosphonoacetald_hydro"/>
</dbReference>
<keyword evidence="1" id="KW-0378">Hydrolase</keyword>
<dbReference type="RefSeq" id="WP_145084556.1">
    <property type="nucleotide sequence ID" value="NZ_CP036274.1"/>
</dbReference>
<dbReference type="GO" id="GO:0050194">
    <property type="term" value="F:phosphonoacetaldehyde hydrolase activity"/>
    <property type="evidence" value="ECO:0007669"/>
    <property type="project" value="UniProtKB-EC"/>
</dbReference>
<dbReference type="KEGG" id="aagg:ETAA8_05760"/>
<dbReference type="GO" id="GO:0019700">
    <property type="term" value="P:organic phosphonate catabolic process"/>
    <property type="evidence" value="ECO:0007669"/>
    <property type="project" value="InterPro"/>
</dbReference>
<dbReference type="Proteomes" id="UP000315017">
    <property type="component" value="Chromosome"/>
</dbReference>
<dbReference type="OrthoDB" id="5504491at2"/>
<proteinExistence type="inferred from homology"/>
<sequence>MPGSLKIQLVVFDWAGTLVDYGCLAQARAFLEAFAKSKLMLTTAQVRWSMGLHNYEHIHALLEMPPISEQFQMVHGRPWTDADVMNIYDDLAPLQFDSVRQYSHLTPHVLEVLAELRSRGLKVGTTSDYARSIAECVYEAARLQGIEADTNVAADDTPSARPAPWMMFRLMSELNVFPPATVVKIGDTIPDIEEGLNAGCWSIGITAGGSEVGMTLADWQSLTNVDRSYHIDRAARKLYGAGAHYVIPSLVDLPNVIDRINERMETGERP</sequence>
<evidence type="ECO:0000313" key="2">
    <source>
        <dbReference type="Proteomes" id="UP000315017"/>
    </source>
</evidence>
<organism evidence="1 2">
    <name type="scientific">Anatilimnocola aggregata</name>
    <dbReference type="NCBI Taxonomy" id="2528021"/>
    <lineage>
        <taxon>Bacteria</taxon>
        <taxon>Pseudomonadati</taxon>
        <taxon>Planctomycetota</taxon>
        <taxon>Planctomycetia</taxon>
        <taxon>Pirellulales</taxon>
        <taxon>Pirellulaceae</taxon>
        <taxon>Anatilimnocola</taxon>
    </lineage>
</organism>
<protein>
    <submittedName>
        <fullName evidence="1">Phosphonoacetaldehyde hydrolase</fullName>
        <ecNumber evidence="1">3.11.1.1</ecNumber>
    </submittedName>
</protein>
<dbReference type="NCBIfam" id="TIGR01422">
    <property type="entry name" value="phosphonatase"/>
    <property type="match status" value="1"/>
</dbReference>
<dbReference type="Pfam" id="PF00702">
    <property type="entry name" value="Hydrolase"/>
    <property type="match status" value="1"/>
</dbReference>
<accession>A0A517Y5I9</accession>
<dbReference type="PANTHER" id="PTHR43434">
    <property type="entry name" value="PHOSPHOGLYCOLATE PHOSPHATASE"/>
    <property type="match status" value="1"/>
</dbReference>
<dbReference type="SFLD" id="SFLDG01129">
    <property type="entry name" value="C1.5:_HAD__Beta-PGM__Phosphata"/>
    <property type="match status" value="1"/>
</dbReference>
<keyword evidence="2" id="KW-1185">Reference proteome</keyword>
<dbReference type="InterPro" id="IPR023214">
    <property type="entry name" value="HAD_sf"/>
</dbReference>
<dbReference type="HAMAP" id="MF_01375">
    <property type="entry name" value="PhnX"/>
    <property type="match status" value="1"/>
</dbReference>
<dbReference type="EMBL" id="CP036274">
    <property type="protein sequence ID" value="QDU25507.1"/>
    <property type="molecule type" value="Genomic_DNA"/>
</dbReference>
<dbReference type="Gene3D" id="3.40.50.1000">
    <property type="entry name" value="HAD superfamily/HAD-like"/>
    <property type="match status" value="1"/>
</dbReference>
<evidence type="ECO:0000313" key="1">
    <source>
        <dbReference type="EMBL" id="QDU25507.1"/>
    </source>
</evidence>
<dbReference type="PANTHER" id="PTHR43434:SF19">
    <property type="entry name" value="PHOSPHONOACETALDEHYDE HYDROLASE"/>
    <property type="match status" value="1"/>
</dbReference>
<dbReference type="SFLD" id="SFLDS00003">
    <property type="entry name" value="Haloacid_Dehalogenase"/>
    <property type="match status" value="1"/>
</dbReference>
<dbReference type="EC" id="3.11.1.1" evidence="1"/>
<dbReference type="SFLD" id="SFLDG01135">
    <property type="entry name" value="C1.5.6:_HAD__Beta-PGM__Phospha"/>
    <property type="match status" value="1"/>
</dbReference>
<dbReference type="InterPro" id="IPR050155">
    <property type="entry name" value="HAD-like_hydrolase_sf"/>
</dbReference>
<name>A0A517Y5I9_9BACT</name>
<dbReference type="Gene3D" id="1.10.150.240">
    <property type="entry name" value="Putative phosphatase, domain 2"/>
    <property type="match status" value="1"/>
</dbReference>
<dbReference type="InterPro" id="IPR036412">
    <property type="entry name" value="HAD-like_sf"/>
</dbReference>
<dbReference type="GO" id="GO:0005829">
    <property type="term" value="C:cytosol"/>
    <property type="evidence" value="ECO:0007669"/>
    <property type="project" value="TreeGrafter"/>
</dbReference>
<reference evidence="1 2" key="1">
    <citation type="submission" date="2019-02" db="EMBL/GenBank/DDBJ databases">
        <title>Deep-cultivation of Planctomycetes and their phenomic and genomic characterization uncovers novel biology.</title>
        <authorList>
            <person name="Wiegand S."/>
            <person name="Jogler M."/>
            <person name="Boedeker C."/>
            <person name="Pinto D."/>
            <person name="Vollmers J."/>
            <person name="Rivas-Marin E."/>
            <person name="Kohn T."/>
            <person name="Peeters S.H."/>
            <person name="Heuer A."/>
            <person name="Rast P."/>
            <person name="Oberbeckmann S."/>
            <person name="Bunk B."/>
            <person name="Jeske O."/>
            <person name="Meyerdierks A."/>
            <person name="Storesund J.E."/>
            <person name="Kallscheuer N."/>
            <person name="Luecker S."/>
            <person name="Lage O.M."/>
            <person name="Pohl T."/>
            <person name="Merkel B.J."/>
            <person name="Hornburger P."/>
            <person name="Mueller R.-W."/>
            <person name="Bruemmer F."/>
            <person name="Labrenz M."/>
            <person name="Spormann A.M."/>
            <person name="Op den Camp H."/>
            <person name="Overmann J."/>
            <person name="Amann R."/>
            <person name="Jetten M.S.M."/>
            <person name="Mascher T."/>
            <person name="Medema M.H."/>
            <person name="Devos D.P."/>
            <person name="Kaster A.-K."/>
            <person name="Ovreas L."/>
            <person name="Rohde M."/>
            <person name="Galperin M.Y."/>
            <person name="Jogler C."/>
        </authorList>
    </citation>
    <scope>NUCLEOTIDE SEQUENCE [LARGE SCALE GENOMIC DNA]</scope>
    <source>
        <strain evidence="1 2">ETA_A8</strain>
    </source>
</reference>
<dbReference type="AlphaFoldDB" id="A0A517Y5I9"/>
<dbReference type="GO" id="GO:0006281">
    <property type="term" value="P:DNA repair"/>
    <property type="evidence" value="ECO:0007669"/>
    <property type="project" value="TreeGrafter"/>
</dbReference>
<gene>
    <name evidence="1" type="primary">phnX_1</name>
    <name evidence="1" type="ORF">ETAA8_05760</name>
</gene>
<dbReference type="GO" id="GO:0008967">
    <property type="term" value="F:phosphoglycolate phosphatase activity"/>
    <property type="evidence" value="ECO:0007669"/>
    <property type="project" value="TreeGrafter"/>
</dbReference>
<dbReference type="SUPFAM" id="SSF56784">
    <property type="entry name" value="HAD-like"/>
    <property type="match status" value="1"/>
</dbReference>